<reference evidence="4" key="1">
    <citation type="journal article" date="2023" name="G3 (Bethesda)">
        <title>A reference genome for the long-term kleptoplast-retaining sea slug Elysia crispata morphotype clarki.</title>
        <authorList>
            <person name="Eastman K.E."/>
            <person name="Pendleton A.L."/>
            <person name="Shaikh M.A."/>
            <person name="Suttiyut T."/>
            <person name="Ogas R."/>
            <person name="Tomko P."/>
            <person name="Gavelis G."/>
            <person name="Widhalm J.R."/>
            <person name="Wisecaver J.H."/>
        </authorList>
    </citation>
    <scope>NUCLEOTIDE SEQUENCE</scope>
    <source>
        <strain evidence="4">ECLA1</strain>
    </source>
</reference>
<accession>A0AAE1ATS5</accession>
<gene>
    <name evidence="4" type="ORF">RRG08_009475</name>
</gene>
<evidence type="ECO:0000313" key="5">
    <source>
        <dbReference type="Proteomes" id="UP001283361"/>
    </source>
</evidence>
<evidence type="ECO:0000256" key="2">
    <source>
        <dbReference type="SAM" id="MobiDB-lite"/>
    </source>
</evidence>
<dbReference type="PROSITE" id="PS50958">
    <property type="entry name" value="SMB_2"/>
    <property type="match status" value="1"/>
</dbReference>
<dbReference type="AlphaFoldDB" id="A0AAE1ATS5"/>
<comment type="caution">
    <text evidence="4">The sequence shown here is derived from an EMBL/GenBank/DDBJ whole genome shotgun (WGS) entry which is preliminary data.</text>
</comment>
<feature type="domain" description="SMB" evidence="3">
    <location>
        <begin position="46"/>
        <end position="87"/>
    </location>
</feature>
<name>A0AAE1ATS5_9GAST</name>
<dbReference type="InterPro" id="IPR001212">
    <property type="entry name" value="Somatomedin_B_dom"/>
</dbReference>
<keyword evidence="5" id="KW-1185">Reference proteome</keyword>
<evidence type="ECO:0000256" key="1">
    <source>
        <dbReference type="ARBA" id="ARBA00023157"/>
    </source>
</evidence>
<feature type="compositionally biased region" description="Basic and acidic residues" evidence="2">
    <location>
        <begin position="168"/>
        <end position="180"/>
    </location>
</feature>
<sequence length="478" mass="51948">MSDEIPTERRTKSYSTFKLSPAHGLLLSLTATTPSGTPDEPSDSKSPVSYHGRCGDRNNFPCSCAGICIVHGNCCYDMKDKCRSLVDIVRVRFRHLGGAAVECSGVTNTFMVMSCSDLPSPEVKSIAAATTLSTCHVTDGRLGLADTSKHGIFPSGTAGLFPTSPSDHGTRTAGRADDSRSSTTQTAKVNEETYRSNGGFLSLFVNTPVTDLTSGIVYRNRSVALCHGVLDSHILSWRIEVQLISGVQHINSMEDTYKIVSTDSLIYRSPYLQSDIFKGSQCISTSVRQCQSIWLRGDPNLEAMCINGGITYYKTFPPPPTTFLSLTTICETRKSQATDSLPALNCWQDSVNVSQLSFLQRAASAPCFGDRVGDGVLRGDQWAQQTASAPCFGDRVGDGVLRGDQWAQQTASSMVACLTACHGCSSLVLLFVSLNVKTKFYNSEGHRGLDAVQDQMEREDNQYFTIMPFTPGQCTMKR</sequence>
<dbReference type="Proteomes" id="UP001283361">
    <property type="component" value="Unassembled WGS sequence"/>
</dbReference>
<evidence type="ECO:0000313" key="4">
    <source>
        <dbReference type="EMBL" id="KAK3793176.1"/>
    </source>
</evidence>
<dbReference type="SUPFAM" id="SSF90188">
    <property type="entry name" value="Somatomedin B domain"/>
    <property type="match status" value="1"/>
</dbReference>
<dbReference type="EMBL" id="JAWDGP010001275">
    <property type="protein sequence ID" value="KAK3793176.1"/>
    <property type="molecule type" value="Genomic_DNA"/>
</dbReference>
<protein>
    <recommendedName>
        <fullName evidence="3">SMB domain-containing protein</fullName>
    </recommendedName>
</protein>
<organism evidence="4 5">
    <name type="scientific">Elysia crispata</name>
    <name type="common">lettuce slug</name>
    <dbReference type="NCBI Taxonomy" id="231223"/>
    <lineage>
        <taxon>Eukaryota</taxon>
        <taxon>Metazoa</taxon>
        <taxon>Spiralia</taxon>
        <taxon>Lophotrochozoa</taxon>
        <taxon>Mollusca</taxon>
        <taxon>Gastropoda</taxon>
        <taxon>Heterobranchia</taxon>
        <taxon>Euthyneura</taxon>
        <taxon>Panpulmonata</taxon>
        <taxon>Sacoglossa</taxon>
        <taxon>Placobranchoidea</taxon>
        <taxon>Plakobranchidae</taxon>
        <taxon>Elysia</taxon>
    </lineage>
</organism>
<evidence type="ECO:0000259" key="3">
    <source>
        <dbReference type="PROSITE" id="PS50958"/>
    </source>
</evidence>
<feature type="region of interest" description="Disordered" evidence="2">
    <location>
        <begin position="161"/>
        <end position="189"/>
    </location>
</feature>
<keyword evidence="1" id="KW-1015">Disulfide bond</keyword>
<dbReference type="InterPro" id="IPR036024">
    <property type="entry name" value="Somatomedin_B-like_dom_sf"/>
</dbReference>
<proteinExistence type="predicted"/>